<dbReference type="InterPro" id="IPR005467">
    <property type="entry name" value="His_kinase_dom"/>
</dbReference>
<feature type="domain" description="Histidine kinase" evidence="8">
    <location>
        <begin position="338"/>
        <end position="576"/>
    </location>
</feature>
<keyword evidence="10" id="KW-0547">Nucleotide-binding</keyword>
<dbReference type="InterPro" id="IPR004358">
    <property type="entry name" value="Sig_transdc_His_kin-like_C"/>
</dbReference>
<dbReference type="SMART" id="SM00448">
    <property type="entry name" value="REC"/>
    <property type="match status" value="1"/>
</dbReference>
<comment type="caution">
    <text evidence="10">The sequence shown here is derived from an EMBL/GenBank/DDBJ whole genome shotgun (WGS) entry which is preliminary data.</text>
</comment>
<sequence length="731" mass="82131">MDLKLLQEEQELILSQVDNAIALFDASHHLVLFNHKLAGLWEVDLHCLQKQPHIETVISYLIQQGYWHLEQCQELKSRIMGSENMDVAIEVEQSNGIHLEISTTVTSNQGRLLIFRDVTRDRQALKHAALMQSSLNEEVKRLRFLLGLNERLQTSTSLKEIGKYALNYLIDTMDSAFGDIKVISGEGEEQLAGPLTNNISGQFIASCGDPVVMEMESLLQQGVPQGQGLLWEVVRTGEPLFIEDYCNHPQALEIFRHPSIGQVGIFPIPTSDGRVIGVLTLESKNLHQLQISPQQDMLQAACRTLGVAIERATAQEKLHEINQDLERASQLKSEFLASMSHELRTPLNSILGFSDLLLRQRSGKLNERQQNHVKAIASSGRHLLSLINEILDLSKIEAGKTELDLQVLGIHELCTDCLKMIQPRADKKRQLLSLELDYRLDRALLDERRIRQIVVNLLSNAVKFTPEEGRIKLKGRLGYGQELVREHRCDRSPVNQSTPYICLEVQDTGIGIPEDQQHLLFRPFQQIDSSLTRRHEGTGLGLSLTKRLAELHGGTLSFESQEGKGSIFRVWLPLTGMSRLSTEEQEMDEGGPPIGDPPKAVNGKRVLVVEDQPYNQALISEILELEGYSVELIADGQMMVHTIESPLVRRENLPQLILMDVQLPEVDGLELVRRLKAHALWKEVPVIVVTAMAMAGDREQCLEAGADGYLSKPLEFEEVIEAIQQVQHQEG</sequence>
<dbReference type="InterPro" id="IPR011006">
    <property type="entry name" value="CheY-like_superfamily"/>
</dbReference>
<dbReference type="SMART" id="SM00387">
    <property type="entry name" value="HATPase_c"/>
    <property type="match status" value="1"/>
</dbReference>
<evidence type="ECO:0000313" key="11">
    <source>
        <dbReference type="Proteomes" id="UP001231370"/>
    </source>
</evidence>
<dbReference type="Gene3D" id="1.10.287.130">
    <property type="match status" value="1"/>
</dbReference>
<dbReference type="PANTHER" id="PTHR43047:SF63">
    <property type="entry name" value="HISTIDINE KINASE"/>
    <property type="match status" value="1"/>
</dbReference>
<dbReference type="InterPro" id="IPR003661">
    <property type="entry name" value="HisK_dim/P_dom"/>
</dbReference>
<evidence type="ECO:0000256" key="3">
    <source>
        <dbReference type="ARBA" id="ARBA00022553"/>
    </source>
</evidence>
<dbReference type="Pfam" id="PF00072">
    <property type="entry name" value="Response_reg"/>
    <property type="match status" value="1"/>
</dbReference>
<dbReference type="Gene3D" id="3.40.50.2300">
    <property type="match status" value="1"/>
</dbReference>
<keyword evidence="6" id="KW-0902">Two-component regulatory system</keyword>
<dbReference type="SUPFAM" id="SSF55781">
    <property type="entry name" value="GAF domain-like"/>
    <property type="match status" value="1"/>
</dbReference>
<dbReference type="CDD" id="cd16922">
    <property type="entry name" value="HATPase_EvgS-ArcB-TorS-like"/>
    <property type="match status" value="1"/>
</dbReference>
<dbReference type="Gene3D" id="3.30.450.40">
    <property type="match status" value="1"/>
</dbReference>
<dbReference type="SUPFAM" id="SSF52172">
    <property type="entry name" value="CheY-like"/>
    <property type="match status" value="1"/>
</dbReference>
<proteinExistence type="predicted"/>
<evidence type="ECO:0000256" key="7">
    <source>
        <dbReference type="PROSITE-ProRule" id="PRU00169"/>
    </source>
</evidence>
<dbReference type="PANTHER" id="PTHR43047">
    <property type="entry name" value="TWO-COMPONENT HISTIDINE PROTEIN KINASE"/>
    <property type="match status" value="1"/>
</dbReference>
<keyword evidence="10" id="KW-0067">ATP-binding</keyword>
<dbReference type="InterPro" id="IPR003594">
    <property type="entry name" value="HATPase_dom"/>
</dbReference>
<evidence type="ECO:0000256" key="1">
    <source>
        <dbReference type="ARBA" id="ARBA00000085"/>
    </source>
</evidence>
<accession>A0ABT7BEQ3</accession>
<evidence type="ECO:0000259" key="9">
    <source>
        <dbReference type="PROSITE" id="PS50110"/>
    </source>
</evidence>
<dbReference type="Pfam" id="PF12860">
    <property type="entry name" value="PAS_7"/>
    <property type="match status" value="1"/>
</dbReference>
<protein>
    <recommendedName>
        <fullName evidence="2">histidine kinase</fullName>
        <ecNumber evidence="2">2.7.13.3</ecNumber>
    </recommendedName>
</protein>
<dbReference type="SMART" id="SM00388">
    <property type="entry name" value="HisKA"/>
    <property type="match status" value="1"/>
</dbReference>
<evidence type="ECO:0000313" key="10">
    <source>
        <dbReference type="EMBL" id="MDJ1177663.1"/>
    </source>
</evidence>
<organism evidence="10 11">
    <name type="scientific">Roseofilum halophilum BLCC-M91</name>
    <dbReference type="NCBI Taxonomy" id="3022259"/>
    <lineage>
        <taxon>Bacteria</taxon>
        <taxon>Bacillati</taxon>
        <taxon>Cyanobacteriota</taxon>
        <taxon>Cyanophyceae</taxon>
        <taxon>Desertifilales</taxon>
        <taxon>Desertifilaceae</taxon>
        <taxon>Roseofilum</taxon>
        <taxon>Roseofilum halophilum</taxon>
    </lineage>
</organism>
<dbReference type="SMART" id="SM00065">
    <property type="entry name" value="GAF"/>
    <property type="match status" value="1"/>
</dbReference>
<evidence type="ECO:0000259" key="8">
    <source>
        <dbReference type="PROSITE" id="PS50109"/>
    </source>
</evidence>
<dbReference type="PROSITE" id="PS50109">
    <property type="entry name" value="HIS_KIN"/>
    <property type="match status" value="1"/>
</dbReference>
<evidence type="ECO:0000256" key="4">
    <source>
        <dbReference type="ARBA" id="ARBA00022679"/>
    </source>
</evidence>
<feature type="modified residue" description="4-aspartylphosphate" evidence="7">
    <location>
        <position position="660"/>
    </location>
</feature>
<keyword evidence="11" id="KW-1185">Reference proteome</keyword>
<dbReference type="EMBL" id="JAQPOK010000015">
    <property type="protein sequence ID" value="MDJ1177663.1"/>
    <property type="molecule type" value="Genomic_DNA"/>
</dbReference>
<dbReference type="SUPFAM" id="SSF47384">
    <property type="entry name" value="Homodimeric domain of signal transducing histidine kinase"/>
    <property type="match status" value="1"/>
</dbReference>
<gene>
    <name evidence="10" type="ORF">PJF56_02180</name>
</gene>
<dbReference type="CDD" id="cd00082">
    <property type="entry name" value="HisKA"/>
    <property type="match status" value="1"/>
</dbReference>
<dbReference type="InterPro" id="IPR036097">
    <property type="entry name" value="HisK_dim/P_sf"/>
</dbReference>
<dbReference type="InterPro" id="IPR003018">
    <property type="entry name" value="GAF"/>
</dbReference>
<dbReference type="Gene3D" id="3.30.450.20">
    <property type="entry name" value="PAS domain"/>
    <property type="match status" value="1"/>
</dbReference>
<evidence type="ECO:0000256" key="6">
    <source>
        <dbReference type="ARBA" id="ARBA00023012"/>
    </source>
</evidence>
<dbReference type="PROSITE" id="PS50110">
    <property type="entry name" value="RESPONSE_REGULATORY"/>
    <property type="match status" value="1"/>
</dbReference>
<name>A0ABT7BEQ3_9CYAN</name>
<keyword evidence="4" id="KW-0808">Transferase</keyword>
<feature type="domain" description="Response regulatory" evidence="9">
    <location>
        <begin position="605"/>
        <end position="727"/>
    </location>
</feature>
<dbReference type="InterPro" id="IPR029016">
    <property type="entry name" value="GAF-like_dom_sf"/>
</dbReference>
<dbReference type="GO" id="GO:0005524">
    <property type="term" value="F:ATP binding"/>
    <property type="evidence" value="ECO:0007669"/>
    <property type="project" value="UniProtKB-KW"/>
</dbReference>
<comment type="catalytic activity">
    <reaction evidence="1">
        <text>ATP + protein L-histidine = ADP + protein N-phospho-L-histidine.</text>
        <dbReference type="EC" id="2.7.13.3"/>
    </reaction>
</comment>
<evidence type="ECO:0000256" key="2">
    <source>
        <dbReference type="ARBA" id="ARBA00012438"/>
    </source>
</evidence>
<reference evidence="10 11" key="1">
    <citation type="submission" date="2023-01" db="EMBL/GenBank/DDBJ databases">
        <title>Novel diversity within Roseofilum (Cyanobacteria; Desertifilaceae) from marine benthic mats with descriptions of four novel species.</title>
        <authorList>
            <person name="Wang Y."/>
            <person name="Berthold D.E."/>
            <person name="Hu J."/>
            <person name="Lefler F.W."/>
            <person name="Laughinghouse H.D. IV."/>
        </authorList>
    </citation>
    <scope>NUCLEOTIDE SEQUENCE [LARGE SCALE GENOMIC DNA]</scope>
    <source>
        <strain evidence="10 11">BLCC-M91</strain>
    </source>
</reference>
<dbReference type="PRINTS" id="PR00344">
    <property type="entry name" value="BCTRLSENSOR"/>
</dbReference>
<dbReference type="InterPro" id="IPR036890">
    <property type="entry name" value="HATPase_C_sf"/>
</dbReference>
<keyword evidence="5" id="KW-0418">Kinase</keyword>
<dbReference type="SUPFAM" id="SSF55874">
    <property type="entry name" value="ATPase domain of HSP90 chaperone/DNA topoisomerase II/histidine kinase"/>
    <property type="match status" value="1"/>
</dbReference>
<dbReference type="EC" id="2.7.13.3" evidence="2"/>
<dbReference type="InterPro" id="IPR001789">
    <property type="entry name" value="Sig_transdc_resp-reg_receiver"/>
</dbReference>
<dbReference type="Pfam" id="PF13185">
    <property type="entry name" value="GAF_2"/>
    <property type="match status" value="1"/>
</dbReference>
<dbReference type="Pfam" id="PF02518">
    <property type="entry name" value="HATPase_c"/>
    <property type="match status" value="1"/>
</dbReference>
<dbReference type="Pfam" id="PF00512">
    <property type="entry name" value="HisKA"/>
    <property type="match status" value="1"/>
</dbReference>
<dbReference type="Gene3D" id="3.30.565.10">
    <property type="entry name" value="Histidine kinase-like ATPase, C-terminal domain"/>
    <property type="match status" value="1"/>
</dbReference>
<evidence type="ECO:0000256" key="5">
    <source>
        <dbReference type="ARBA" id="ARBA00022777"/>
    </source>
</evidence>
<dbReference type="Proteomes" id="UP001231370">
    <property type="component" value="Unassembled WGS sequence"/>
</dbReference>
<keyword evidence="3 7" id="KW-0597">Phosphoprotein</keyword>